<name>A0ABY6T523_9GAMM</name>
<protein>
    <submittedName>
        <fullName evidence="1">Uncharacterized protein</fullName>
    </submittedName>
</protein>
<dbReference type="Proteomes" id="UP000277577">
    <property type="component" value="Chromosome"/>
</dbReference>
<sequence>MLESVKSSPFKLLSTCLGALRVIIAAPLNGREPNFGSTLGLDDFF</sequence>
<evidence type="ECO:0000313" key="1">
    <source>
        <dbReference type="EMBL" id="VEB35279.1"/>
    </source>
</evidence>
<gene>
    <name evidence="1" type="ORF">NCTC11976_01275</name>
</gene>
<accession>A0ABY6T523</accession>
<keyword evidence="2" id="KW-1185">Reference proteome</keyword>
<dbReference type="EMBL" id="LR134173">
    <property type="protein sequence ID" value="VEB35279.1"/>
    <property type="molecule type" value="Genomic_DNA"/>
</dbReference>
<organism evidence="1 2">
    <name type="scientific">Legionella cherrii</name>
    <dbReference type="NCBI Taxonomy" id="28084"/>
    <lineage>
        <taxon>Bacteria</taxon>
        <taxon>Pseudomonadati</taxon>
        <taxon>Pseudomonadota</taxon>
        <taxon>Gammaproteobacteria</taxon>
        <taxon>Legionellales</taxon>
        <taxon>Legionellaceae</taxon>
        <taxon>Legionella</taxon>
    </lineage>
</organism>
<proteinExistence type="predicted"/>
<evidence type="ECO:0000313" key="2">
    <source>
        <dbReference type="Proteomes" id="UP000277577"/>
    </source>
</evidence>
<reference evidence="1 2" key="1">
    <citation type="submission" date="2018-12" db="EMBL/GenBank/DDBJ databases">
        <authorList>
            <consortium name="Pathogen Informatics"/>
        </authorList>
    </citation>
    <scope>NUCLEOTIDE SEQUENCE [LARGE SCALE GENOMIC DNA]</scope>
    <source>
        <strain evidence="1 2">NCTC11976</strain>
    </source>
</reference>